<organism evidence="8 9">
    <name type="scientific">Edaphobacter aggregans</name>
    <dbReference type="NCBI Taxonomy" id="570835"/>
    <lineage>
        <taxon>Bacteria</taxon>
        <taxon>Pseudomonadati</taxon>
        <taxon>Acidobacteriota</taxon>
        <taxon>Terriglobia</taxon>
        <taxon>Terriglobales</taxon>
        <taxon>Acidobacteriaceae</taxon>
        <taxon>Edaphobacter</taxon>
    </lineage>
</organism>
<gene>
    <name evidence="8" type="ORF">EDE15_4004</name>
</gene>
<comment type="caution">
    <text evidence="8">The sequence shown here is derived from an EMBL/GenBank/DDBJ whole genome shotgun (WGS) entry which is preliminary data.</text>
</comment>
<feature type="transmembrane region" description="Helical" evidence="7">
    <location>
        <begin position="6"/>
        <end position="23"/>
    </location>
</feature>
<feature type="transmembrane region" description="Helical" evidence="7">
    <location>
        <begin position="220"/>
        <end position="238"/>
    </location>
</feature>
<feature type="transmembrane region" description="Helical" evidence="7">
    <location>
        <begin position="309"/>
        <end position="327"/>
    </location>
</feature>
<sequence>MLDIILSALLPMVVTFLLGFVAARRHDFGSKDAPTLNRMVLHYAVPLALFAGTVTTSRAALSKDIPLVIALCAGIIGFYGVVFLFSRIVLRMQVSMSALAALTASAPAVPFVGPAVLGDLFGGLSAIPIALGGLVINLTVVPITILLLALNSTGREPTENTPAAQGGEQSESSPRSYLSVFAAKLVETVKEPIVWAPLIAFVIVLTGLHISQVIVHSLSLLGQASGGVALFACGIVLASGKIKVTWQILFFVFLKNVIQPALVLGGLRWLGYGSPVVSEAVLTTAIPTMPIVIMFALQYRIAQAEAASAVFFSMMGSVVTMGVFIALTR</sequence>
<feature type="transmembrane region" description="Helical" evidence="7">
    <location>
        <begin position="67"/>
        <end position="86"/>
    </location>
</feature>
<dbReference type="PANTHER" id="PTHR36838">
    <property type="entry name" value="AUXIN EFFLUX CARRIER FAMILY PROTEIN"/>
    <property type="match status" value="1"/>
</dbReference>
<dbReference type="OrthoDB" id="9810457at2"/>
<evidence type="ECO:0000256" key="1">
    <source>
        <dbReference type="ARBA" id="ARBA00004141"/>
    </source>
</evidence>
<evidence type="ECO:0000313" key="9">
    <source>
        <dbReference type="Proteomes" id="UP000269669"/>
    </source>
</evidence>
<keyword evidence="2" id="KW-0813">Transport</keyword>
<feature type="transmembrane region" description="Helical" evidence="7">
    <location>
        <begin position="43"/>
        <end position="61"/>
    </location>
</feature>
<keyword evidence="9" id="KW-1185">Reference proteome</keyword>
<reference evidence="8 9" key="1">
    <citation type="submission" date="2018-12" db="EMBL/GenBank/DDBJ databases">
        <title>Sequencing of bacterial isolates from soil warming experiment in Harvard Forest, Massachusetts, USA.</title>
        <authorList>
            <person name="Deangelis K."/>
        </authorList>
    </citation>
    <scope>NUCLEOTIDE SEQUENCE [LARGE SCALE GENOMIC DNA]</scope>
    <source>
        <strain evidence="8 9">EB153</strain>
    </source>
</reference>
<keyword evidence="6 7" id="KW-0472">Membrane</keyword>
<accession>A0A428MNW4</accession>
<dbReference type="AlphaFoldDB" id="A0A428MNW4"/>
<feature type="transmembrane region" description="Helical" evidence="7">
    <location>
        <begin position="250"/>
        <end position="270"/>
    </location>
</feature>
<keyword evidence="5 7" id="KW-1133">Transmembrane helix</keyword>
<keyword evidence="3" id="KW-1003">Cell membrane</keyword>
<dbReference type="InterPro" id="IPR004776">
    <property type="entry name" value="Mem_transp_PIN-like"/>
</dbReference>
<dbReference type="Pfam" id="PF03547">
    <property type="entry name" value="Mem_trans"/>
    <property type="match status" value="1"/>
</dbReference>
<feature type="transmembrane region" description="Helical" evidence="7">
    <location>
        <begin position="193"/>
        <end position="214"/>
    </location>
</feature>
<evidence type="ECO:0008006" key="10">
    <source>
        <dbReference type="Google" id="ProtNLM"/>
    </source>
</evidence>
<evidence type="ECO:0000256" key="7">
    <source>
        <dbReference type="SAM" id="Phobius"/>
    </source>
</evidence>
<protein>
    <recommendedName>
        <fullName evidence="10">Permease</fullName>
    </recommendedName>
</protein>
<evidence type="ECO:0000256" key="5">
    <source>
        <dbReference type="ARBA" id="ARBA00022989"/>
    </source>
</evidence>
<feature type="transmembrane region" description="Helical" evidence="7">
    <location>
        <begin position="276"/>
        <end position="297"/>
    </location>
</feature>
<feature type="transmembrane region" description="Helical" evidence="7">
    <location>
        <begin position="129"/>
        <end position="150"/>
    </location>
</feature>
<evidence type="ECO:0000256" key="6">
    <source>
        <dbReference type="ARBA" id="ARBA00023136"/>
    </source>
</evidence>
<dbReference type="PANTHER" id="PTHR36838:SF1">
    <property type="entry name" value="SLR1864 PROTEIN"/>
    <property type="match status" value="1"/>
</dbReference>
<dbReference type="GO" id="GO:0016020">
    <property type="term" value="C:membrane"/>
    <property type="evidence" value="ECO:0007669"/>
    <property type="project" value="UniProtKB-SubCell"/>
</dbReference>
<dbReference type="Proteomes" id="UP000269669">
    <property type="component" value="Unassembled WGS sequence"/>
</dbReference>
<evidence type="ECO:0000313" key="8">
    <source>
        <dbReference type="EMBL" id="RSL18433.1"/>
    </source>
</evidence>
<dbReference type="GO" id="GO:0055085">
    <property type="term" value="P:transmembrane transport"/>
    <property type="evidence" value="ECO:0007669"/>
    <property type="project" value="InterPro"/>
</dbReference>
<feature type="transmembrane region" description="Helical" evidence="7">
    <location>
        <begin position="98"/>
        <end position="117"/>
    </location>
</feature>
<evidence type="ECO:0000256" key="3">
    <source>
        <dbReference type="ARBA" id="ARBA00022475"/>
    </source>
</evidence>
<keyword evidence="4 7" id="KW-0812">Transmembrane</keyword>
<dbReference type="RefSeq" id="WP_125486798.1">
    <property type="nucleotide sequence ID" value="NZ_RSDW01000001.1"/>
</dbReference>
<evidence type="ECO:0000256" key="4">
    <source>
        <dbReference type="ARBA" id="ARBA00022692"/>
    </source>
</evidence>
<comment type="subcellular location">
    <subcellularLocation>
        <location evidence="1">Membrane</location>
        <topology evidence="1">Multi-pass membrane protein</topology>
    </subcellularLocation>
</comment>
<name>A0A428MNW4_9BACT</name>
<dbReference type="EMBL" id="RSDW01000001">
    <property type="protein sequence ID" value="RSL18433.1"/>
    <property type="molecule type" value="Genomic_DNA"/>
</dbReference>
<evidence type="ECO:0000256" key="2">
    <source>
        <dbReference type="ARBA" id="ARBA00022448"/>
    </source>
</evidence>
<proteinExistence type="predicted"/>